<proteinExistence type="predicted"/>
<dbReference type="EMBL" id="CP036266">
    <property type="protein sequence ID" value="QDT19798.1"/>
    <property type="molecule type" value="Genomic_DNA"/>
</dbReference>
<keyword evidence="7" id="KW-1185">Reference proteome</keyword>
<evidence type="ECO:0000256" key="2">
    <source>
        <dbReference type="ARBA" id="ARBA00022679"/>
    </source>
</evidence>
<keyword evidence="3" id="KW-0949">S-adenosyl-L-methionine</keyword>
<dbReference type="PANTHER" id="PTHR43464">
    <property type="entry name" value="METHYLTRANSFERASE"/>
    <property type="match status" value="1"/>
</dbReference>
<evidence type="ECO:0000259" key="5">
    <source>
        <dbReference type="Pfam" id="PF13847"/>
    </source>
</evidence>
<dbReference type="Proteomes" id="UP000320421">
    <property type="component" value="Chromosome"/>
</dbReference>
<keyword evidence="1" id="KW-0489">Methyltransferase</keyword>
<gene>
    <name evidence="6" type="ORF">HG66A1_15660</name>
</gene>
<reference evidence="6 7" key="1">
    <citation type="submission" date="2019-02" db="EMBL/GenBank/DDBJ databases">
        <title>Deep-cultivation of Planctomycetes and their phenomic and genomic characterization uncovers novel biology.</title>
        <authorList>
            <person name="Wiegand S."/>
            <person name="Jogler M."/>
            <person name="Boedeker C."/>
            <person name="Pinto D."/>
            <person name="Vollmers J."/>
            <person name="Rivas-Marin E."/>
            <person name="Kohn T."/>
            <person name="Peeters S.H."/>
            <person name="Heuer A."/>
            <person name="Rast P."/>
            <person name="Oberbeckmann S."/>
            <person name="Bunk B."/>
            <person name="Jeske O."/>
            <person name="Meyerdierks A."/>
            <person name="Storesund J.E."/>
            <person name="Kallscheuer N."/>
            <person name="Luecker S."/>
            <person name="Lage O.M."/>
            <person name="Pohl T."/>
            <person name="Merkel B.J."/>
            <person name="Hornburger P."/>
            <person name="Mueller R.-W."/>
            <person name="Bruemmer F."/>
            <person name="Labrenz M."/>
            <person name="Spormann A.M."/>
            <person name="Op den Camp H."/>
            <person name="Overmann J."/>
            <person name="Amann R."/>
            <person name="Jetten M.S.M."/>
            <person name="Mascher T."/>
            <person name="Medema M.H."/>
            <person name="Devos D.P."/>
            <person name="Kaster A.-K."/>
            <person name="Ovreas L."/>
            <person name="Rohde M."/>
            <person name="Galperin M.Y."/>
            <person name="Jogler C."/>
        </authorList>
    </citation>
    <scope>NUCLEOTIDE SEQUENCE [LARGE SCALE GENOMIC DNA]</scope>
    <source>
        <strain evidence="6 7">HG66A1</strain>
    </source>
</reference>
<evidence type="ECO:0000313" key="6">
    <source>
        <dbReference type="EMBL" id="QDT19798.1"/>
    </source>
</evidence>
<dbReference type="GO" id="GO:0032259">
    <property type="term" value="P:methylation"/>
    <property type="evidence" value="ECO:0007669"/>
    <property type="project" value="UniProtKB-KW"/>
</dbReference>
<dbReference type="PANTHER" id="PTHR43464:SF19">
    <property type="entry name" value="UBIQUINONE BIOSYNTHESIS O-METHYLTRANSFERASE, MITOCHONDRIAL"/>
    <property type="match status" value="1"/>
</dbReference>
<dbReference type="AlphaFoldDB" id="A0A517PK91"/>
<name>A0A517PK91_9PLAN</name>
<evidence type="ECO:0000313" key="7">
    <source>
        <dbReference type="Proteomes" id="UP000320421"/>
    </source>
</evidence>
<dbReference type="InterPro" id="IPR025714">
    <property type="entry name" value="Methyltranfer_dom"/>
</dbReference>
<organism evidence="6 7">
    <name type="scientific">Gimesia chilikensis</name>
    <dbReference type="NCBI Taxonomy" id="2605989"/>
    <lineage>
        <taxon>Bacteria</taxon>
        <taxon>Pseudomonadati</taxon>
        <taxon>Planctomycetota</taxon>
        <taxon>Planctomycetia</taxon>
        <taxon>Planctomycetales</taxon>
        <taxon>Planctomycetaceae</taxon>
        <taxon>Gimesia</taxon>
    </lineage>
</organism>
<protein>
    <recommendedName>
        <fullName evidence="5">Methyltransferase domain-containing protein</fullName>
    </recommendedName>
</protein>
<dbReference type="Gene3D" id="3.40.50.150">
    <property type="entry name" value="Vaccinia Virus protein VP39"/>
    <property type="match status" value="1"/>
</dbReference>
<evidence type="ECO:0000256" key="3">
    <source>
        <dbReference type="ARBA" id="ARBA00022691"/>
    </source>
</evidence>
<feature type="region of interest" description="Disordered" evidence="4">
    <location>
        <begin position="1"/>
        <end position="20"/>
    </location>
</feature>
<feature type="compositionally biased region" description="Basic and acidic residues" evidence="4">
    <location>
        <begin position="1"/>
        <end position="11"/>
    </location>
</feature>
<dbReference type="CDD" id="cd02440">
    <property type="entry name" value="AdoMet_MTases"/>
    <property type="match status" value="1"/>
</dbReference>
<sequence>MNLQIRQREPELMDQPGLSDAEHGSALTGLSRVNWFSRSSSIFWGPLSKLAQTIDQRPVKILDIASGGGDVSIDLAMRARQTGLDIEISGCDISEYAVKHATERAQQKGLEKIHFFQSDIFQEPAERKYDLVMCSLFLHHLDEPQAVQLMQWMSESTRHLLLINDLRRTRLGYWLAWCGCRLLTRSPIVHTDGPVSVAAAFSIDETEQLARQAGLNQIQVSRHWPQRFLLEWSRV</sequence>
<dbReference type="Pfam" id="PF13847">
    <property type="entry name" value="Methyltransf_31"/>
    <property type="match status" value="1"/>
</dbReference>
<dbReference type="OrthoDB" id="9800454at2"/>
<accession>A0A517PK91</accession>
<dbReference type="InterPro" id="IPR029063">
    <property type="entry name" value="SAM-dependent_MTases_sf"/>
</dbReference>
<dbReference type="RefSeq" id="WP_145181670.1">
    <property type="nucleotide sequence ID" value="NZ_CP036266.1"/>
</dbReference>
<evidence type="ECO:0000256" key="4">
    <source>
        <dbReference type="SAM" id="MobiDB-lite"/>
    </source>
</evidence>
<dbReference type="GO" id="GO:0008168">
    <property type="term" value="F:methyltransferase activity"/>
    <property type="evidence" value="ECO:0007669"/>
    <property type="project" value="UniProtKB-KW"/>
</dbReference>
<feature type="domain" description="Methyltransferase" evidence="5">
    <location>
        <begin position="59"/>
        <end position="147"/>
    </location>
</feature>
<dbReference type="SUPFAM" id="SSF53335">
    <property type="entry name" value="S-adenosyl-L-methionine-dependent methyltransferases"/>
    <property type="match status" value="1"/>
</dbReference>
<evidence type="ECO:0000256" key="1">
    <source>
        <dbReference type="ARBA" id="ARBA00022603"/>
    </source>
</evidence>
<keyword evidence="2" id="KW-0808">Transferase</keyword>